<dbReference type="PANTHER" id="PTHR47756">
    <property type="entry name" value="BLL6612 PROTEIN-RELATED"/>
    <property type="match status" value="1"/>
</dbReference>
<dbReference type="InterPro" id="IPR046531">
    <property type="entry name" value="DUF6596"/>
</dbReference>
<keyword evidence="1" id="KW-0805">Transcription regulation</keyword>
<dbReference type="Pfam" id="PF08281">
    <property type="entry name" value="Sigma70_r4_2"/>
    <property type="match status" value="1"/>
</dbReference>
<dbReference type="NCBIfam" id="TIGR02937">
    <property type="entry name" value="sigma70-ECF"/>
    <property type="match status" value="1"/>
</dbReference>
<dbReference type="InterPro" id="IPR013325">
    <property type="entry name" value="RNA_pol_sigma_r2"/>
</dbReference>
<proteinExistence type="inferred from homology"/>
<keyword evidence="1" id="KW-0731">Sigma factor</keyword>
<dbReference type="Proteomes" id="UP000646365">
    <property type="component" value="Unassembled WGS sequence"/>
</dbReference>
<keyword evidence="1" id="KW-0238">DNA-binding</keyword>
<dbReference type="InterPro" id="IPR000838">
    <property type="entry name" value="RNA_pol_sigma70_ECF_CS"/>
</dbReference>
<dbReference type="SUPFAM" id="SSF88659">
    <property type="entry name" value="Sigma3 and sigma4 domains of RNA polymerase sigma factors"/>
    <property type="match status" value="1"/>
</dbReference>
<dbReference type="GO" id="GO:0006352">
    <property type="term" value="P:DNA-templated transcription initiation"/>
    <property type="evidence" value="ECO:0007669"/>
    <property type="project" value="InterPro"/>
</dbReference>
<dbReference type="InterPro" id="IPR036388">
    <property type="entry name" value="WH-like_DNA-bd_sf"/>
</dbReference>
<accession>A0A8J3E4W1</accession>
<keyword evidence="6" id="KW-1185">Reference proteome</keyword>
<dbReference type="Gene3D" id="1.10.10.10">
    <property type="entry name" value="Winged helix-like DNA-binding domain superfamily/Winged helix DNA-binding domain"/>
    <property type="match status" value="1"/>
</dbReference>
<feature type="domain" description="RNA polymerase sigma-70 region 2" evidence="2">
    <location>
        <begin position="19"/>
        <end position="80"/>
    </location>
</feature>
<dbReference type="CDD" id="cd06171">
    <property type="entry name" value="Sigma70_r4"/>
    <property type="match status" value="1"/>
</dbReference>
<dbReference type="InterPro" id="IPR007627">
    <property type="entry name" value="RNA_pol_sigma70_r2"/>
</dbReference>
<keyword evidence="1" id="KW-0804">Transcription</keyword>
<feature type="domain" description="DUF6596" evidence="4">
    <location>
        <begin position="189"/>
        <end position="290"/>
    </location>
</feature>
<comment type="caution">
    <text evidence="5">The sequence shown here is derived from an EMBL/GenBank/DDBJ whole genome shotgun (WGS) entry which is preliminary data.</text>
</comment>
<dbReference type="InterPro" id="IPR014284">
    <property type="entry name" value="RNA_pol_sigma-70_dom"/>
</dbReference>
<reference evidence="5" key="1">
    <citation type="journal article" date="2014" name="Int. J. Syst. Evol. Microbiol.">
        <title>Complete genome sequence of Corynebacterium casei LMG S-19264T (=DSM 44701T), isolated from a smear-ripened cheese.</title>
        <authorList>
            <consortium name="US DOE Joint Genome Institute (JGI-PGF)"/>
            <person name="Walter F."/>
            <person name="Albersmeier A."/>
            <person name="Kalinowski J."/>
            <person name="Ruckert C."/>
        </authorList>
    </citation>
    <scope>NUCLEOTIDE SEQUENCE</scope>
    <source>
        <strain evidence="5">CGMCC 1.15725</strain>
    </source>
</reference>
<evidence type="ECO:0000259" key="3">
    <source>
        <dbReference type="Pfam" id="PF08281"/>
    </source>
</evidence>
<dbReference type="Pfam" id="PF04542">
    <property type="entry name" value="Sigma70_r2"/>
    <property type="match status" value="1"/>
</dbReference>
<evidence type="ECO:0000313" key="5">
    <source>
        <dbReference type="EMBL" id="GGF30516.1"/>
    </source>
</evidence>
<dbReference type="GO" id="GO:0016987">
    <property type="term" value="F:sigma factor activity"/>
    <property type="evidence" value="ECO:0007669"/>
    <property type="project" value="UniProtKB-KW"/>
</dbReference>
<dbReference type="Gene3D" id="1.10.1740.10">
    <property type="match status" value="1"/>
</dbReference>
<feature type="domain" description="RNA polymerase sigma factor 70 region 4 type 2" evidence="3">
    <location>
        <begin position="120"/>
        <end position="171"/>
    </location>
</feature>
<dbReference type="InterPro" id="IPR013249">
    <property type="entry name" value="RNA_pol_sigma70_r4_t2"/>
</dbReference>
<comment type="similarity">
    <text evidence="1">Belongs to the sigma-70 factor family. ECF subfamily.</text>
</comment>
<dbReference type="RefSeq" id="WP_229743844.1">
    <property type="nucleotide sequence ID" value="NZ_BMJQ01000011.1"/>
</dbReference>
<evidence type="ECO:0000259" key="4">
    <source>
        <dbReference type="Pfam" id="PF20239"/>
    </source>
</evidence>
<reference evidence="5" key="2">
    <citation type="submission" date="2020-09" db="EMBL/GenBank/DDBJ databases">
        <authorList>
            <person name="Sun Q."/>
            <person name="Zhou Y."/>
        </authorList>
    </citation>
    <scope>NUCLEOTIDE SEQUENCE</scope>
    <source>
        <strain evidence="5">CGMCC 1.15725</strain>
    </source>
</reference>
<dbReference type="PANTHER" id="PTHR47756:SF1">
    <property type="entry name" value="BLL0085 PROTEIN"/>
    <property type="match status" value="1"/>
</dbReference>
<gene>
    <name evidence="5" type="ORF">GCM10011611_40760</name>
</gene>
<dbReference type="PROSITE" id="PS01063">
    <property type="entry name" value="SIGMA70_ECF"/>
    <property type="match status" value="1"/>
</dbReference>
<dbReference type="AlphaFoldDB" id="A0A8J3E4W1"/>
<protein>
    <recommendedName>
        <fullName evidence="1">RNA polymerase sigma factor</fullName>
    </recommendedName>
</protein>
<dbReference type="EMBL" id="BMJQ01000011">
    <property type="protein sequence ID" value="GGF30516.1"/>
    <property type="molecule type" value="Genomic_DNA"/>
</dbReference>
<dbReference type="Pfam" id="PF20239">
    <property type="entry name" value="DUF6596"/>
    <property type="match status" value="1"/>
</dbReference>
<evidence type="ECO:0000256" key="1">
    <source>
        <dbReference type="RuleBase" id="RU000716"/>
    </source>
</evidence>
<organism evidence="5 6">
    <name type="scientific">Aliidongia dinghuensis</name>
    <dbReference type="NCBI Taxonomy" id="1867774"/>
    <lineage>
        <taxon>Bacteria</taxon>
        <taxon>Pseudomonadati</taxon>
        <taxon>Pseudomonadota</taxon>
        <taxon>Alphaproteobacteria</taxon>
        <taxon>Rhodospirillales</taxon>
        <taxon>Dongiaceae</taxon>
        <taxon>Aliidongia</taxon>
    </lineage>
</organism>
<evidence type="ECO:0000313" key="6">
    <source>
        <dbReference type="Proteomes" id="UP000646365"/>
    </source>
</evidence>
<dbReference type="InterPro" id="IPR013324">
    <property type="entry name" value="RNA_pol_sigma_r3/r4-like"/>
</dbReference>
<dbReference type="SUPFAM" id="SSF88946">
    <property type="entry name" value="Sigma2 domain of RNA polymerase sigma factors"/>
    <property type="match status" value="1"/>
</dbReference>
<evidence type="ECO:0000259" key="2">
    <source>
        <dbReference type="Pfam" id="PF04542"/>
    </source>
</evidence>
<dbReference type="GO" id="GO:0003677">
    <property type="term" value="F:DNA binding"/>
    <property type="evidence" value="ECO:0007669"/>
    <property type="project" value="UniProtKB-KW"/>
</dbReference>
<name>A0A8J3E4W1_9PROT</name>
<sequence length="430" mass="47044">MTATGTIEAAAIEAVWRIEQPKLAARLTRYLRDVGLAEEIVQDAFLEALERWPRDGIPRNPAAWLTQVAKNRALDRLRRTTLIDGKHRELAIDLAELERETPDIEAALDEDIDDDLLRLIFTACHPVLPAEQRTALTLRLLGGLATPEIARAFLVPEATVAQRIVRAKRALRDAAIPFETPRGAERRERLAAVLEVVYLIFNEGYVPTAGPDWLRADLCGEALRLSRSLTALMPEEPEVLGLVALMELNASRFAARTDKAGDPILLLDQDRSRWNWSLVRRGLDGLNRAMALTPAPGPYLLQAMIAACHARAVTAADTDWIAIAAYYQALALAAPSPIVEINRAVAVGMAFGPAQGLAIADALKDEPRLKGSHLLPTVRGDLLEKLGQIAAARAEFHRAAEMTGNARERALLLARADSLPGKTRDSRSAP</sequence>